<protein>
    <submittedName>
        <fullName evidence="1">Uncharacterized protein</fullName>
    </submittedName>
</protein>
<reference evidence="1 2" key="1">
    <citation type="submission" date="2021-06" db="EMBL/GenBank/DDBJ databases">
        <title>A haploid diamondback moth (Plutella xylostella L.) genome assembly resolves 31 chromosomes and identifies a diamide resistance mutation.</title>
        <authorList>
            <person name="Ward C.M."/>
            <person name="Perry K.D."/>
            <person name="Baker G."/>
            <person name="Powis K."/>
            <person name="Heckel D.G."/>
            <person name="Baxter S.W."/>
        </authorList>
    </citation>
    <scope>NUCLEOTIDE SEQUENCE [LARGE SCALE GENOMIC DNA]</scope>
    <source>
        <strain evidence="1 2">LV</strain>
        <tissue evidence="1">Single pupa</tissue>
    </source>
</reference>
<dbReference type="Proteomes" id="UP000823941">
    <property type="component" value="Chromosome 4"/>
</dbReference>
<gene>
    <name evidence="1" type="ORF">JYU34_002136</name>
</gene>
<organism evidence="1 2">
    <name type="scientific">Plutella xylostella</name>
    <name type="common">Diamondback moth</name>
    <name type="synonym">Plutella maculipennis</name>
    <dbReference type="NCBI Taxonomy" id="51655"/>
    <lineage>
        <taxon>Eukaryota</taxon>
        <taxon>Metazoa</taxon>
        <taxon>Ecdysozoa</taxon>
        <taxon>Arthropoda</taxon>
        <taxon>Hexapoda</taxon>
        <taxon>Insecta</taxon>
        <taxon>Pterygota</taxon>
        <taxon>Neoptera</taxon>
        <taxon>Endopterygota</taxon>
        <taxon>Lepidoptera</taxon>
        <taxon>Glossata</taxon>
        <taxon>Ditrysia</taxon>
        <taxon>Yponomeutoidea</taxon>
        <taxon>Plutellidae</taxon>
        <taxon>Plutella</taxon>
    </lineage>
</organism>
<keyword evidence="2" id="KW-1185">Reference proteome</keyword>
<evidence type="ECO:0000313" key="1">
    <source>
        <dbReference type="EMBL" id="KAG7311150.1"/>
    </source>
</evidence>
<dbReference type="EMBL" id="JAHIBW010000004">
    <property type="protein sequence ID" value="KAG7311150.1"/>
    <property type="molecule type" value="Genomic_DNA"/>
</dbReference>
<accession>A0ABQ7R1J0</accession>
<sequence length="55" mass="5986">MANADRVHRAISRGHLRGTCRVQESCTLHFPRLVGAHWSGAGDAPDCLHGHTARV</sequence>
<comment type="caution">
    <text evidence="1">The sequence shown here is derived from an EMBL/GenBank/DDBJ whole genome shotgun (WGS) entry which is preliminary data.</text>
</comment>
<evidence type="ECO:0000313" key="2">
    <source>
        <dbReference type="Proteomes" id="UP000823941"/>
    </source>
</evidence>
<proteinExistence type="predicted"/>
<name>A0ABQ7R1J0_PLUXY</name>